<dbReference type="InterPro" id="IPR046977">
    <property type="entry name" value="RsmC/RlmG"/>
</dbReference>
<evidence type="ECO:0000256" key="1">
    <source>
        <dbReference type="ARBA" id="ARBA00022603"/>
    </source>
</evidence>
<dbReference type="KEGG" id="ehx:EMIHUDRAFT_230359"/>
<reference evidence="6" key="1">
    <citation type="journal article" date="2013" name="Nature">
        <title>Pan genome of the phytoplankton Emiliania underpins its global distribution.</title>
        <authorList>
            <person name="Read B.A."/>
            <person name="Kegel J."/>
            <person name="Klute M.J."/>
            <person name="Kuo A."/>
            <person name="Lefebvre S.C."/>
            <person name="Maumus F."/>
            <person name="Mayer C."/>
            <person name="Miller J."/>
            <person name="Monier A."/>
            <person name="Salamov A."/>
            <person name="Young J."/>
            <person name="Aguilar M."/>
            <person name="Claverie J.M."/>
            <person name="Frickenhaus S."/>
            <person name="Gonzalez K."/>
            <person name="Herman E.K."/>
            <person name="Lin Y.C."/>
            <person name="Napier J."/>
            <person name="Ogata H."/>
            <person name="Sarno A.F."/>
            <person name="Shmutz J."/>
            <person name="Schroeder D."/>
            <person name="de Vargas C."/>
            <person name="Verret F."/>
            <person name="von Dassow P."/>
            <person name="Valentin K."/>
            <person name="Van de Peer Y."/>
            <person name="Wheeler G."/>
            <person name="Dacks J.B."/>
            <person name="Delwiche C.F."/>
            <person name="Dyhrman S.T."/>
            <person name="Glockner G."/>
            <person name="John U."/>
            <person name="Richards T."/>
            <person name="Worden A.Z."/>
            <person name="Zhang X."/>
            <person name="Grigoriev I.V."/>
            <person name="Allen A.E."/>
            <person name="Bidle K."/>
            <person name="Borodovsky M."/>
            <person name="Bowler C."/>
            <person name="Brownlee C."/>
            <person name="Cock J.M."/>
            <person name="Elias M."/>
            <person name="Gladyshev V.N."/>
            <person name="Groth M."/>
            <person name="Guda C."/>
            <person name="Hadaegh A."/>
            <person name="Iglesias-Rodriguez M.D."/>
            <person name="Jenkins J."/>
            <person name="Jones B.M."/>
            <person name="Lawson T."/>
            <person name="Leese F."/>
            <person name="Lindquist E."/>
            <person name="Lobanov A."/>
            <person name="Lomsadze A."/>
            <person name="Malik S.B."/>
            <person name="Marsh M.E."/>
            <person name="Mackinder L."/>
            <person name="Mock T."/>
            <person name="Mueller-Roeber B."/>
            <person name="Pagarete A."/>
            <person name="Parker M."/>
            <person name="Probert I."/>
            <person name="Quesneville H."/>
            <person name="Raines C."/>
            <person name="Rensing S.A."/>
            <person name="Riano-Pachon D.M."/>
            <person name="Richier S."/>
            <person name="Rokitta S."/>
            <person name="Shiraiwa Y."/>
            <person name="Soanes D.M."/>
            <person name="van der Giezen M."/>
            <person name="Wahlund T.M."/>
            <person name="Williams B."/>
            <person name="Wilson W."/>
            <person name="Wolfe G."/>
            <person name="Wurch L.L."/>
        </authorList>
    </citation>
    <scope>NUCLEOTIDE SEQUENCE</scope>
</reference>
<keyword evidence="6" id="KW-1185">Reference proteome</keyword>
<evidence type="ECO:0000259" key="4">
    <source>
        <dbReference type="Pfam" id="PF05175"/>
    </source>
</evidence>
<dbReference type="GO" id="GO:0008757">
    <property type="term" value="F:S-adenosylmethionine-dependent methyltransferase activity"/>
    <property type="evidence" value="ECO:0007669"/>
    <property type="project" value="InterPro"/>
</dbReference>
<name>A0A0D3KAJ0_EMIH1</name>
<keyword evidence="1" id="KW-0489">Methyltransferase</keyword>
<dbReference type="GeneID" id="17278047"/>
<evidence type="ECO:0000256" key="3">
    <source>
        <dbReference type="SAM" id="MobiDB-lite"/>
    </source>
</evidence>
<protein>
    <recommendedName>
        <fullName evidence="4">Methyltransferase small domain-containing protein</fullName>
    </recommendedName>
</protein>
<dbReference type="Proteomes" id="UP000013827">
    <property type="component" value="Unassembled WGS sequence"/>
</dbReference>
<dbReference type="InterPro" id="IPR029063">
    <property type="entry name" value="SAM-dependent_MTases_sf"/>
</dbReference>
<reference evidence="5" key="2">
    <citation type="submission" date="2024-10" db="UniProtKB">
        <authorList>
            <consortium name="EnsemblProtists"/>
        </authorList>
    </citation>
    <scope>IDENTIFICATION</scope>
</reference>
<dbReference type="RefSeq" id="XP_005785204.1">
    <property type="nucleotide sequence ID" value="XM_005785147.1"/>
</dbReference>
<dbReference type="AlphaFoldDB" id="A0A0D3KAJ0"/>
<dbReference type="InterPro" id="IPR007848">
    <property type="entry name" value="Small_mtfrase_dom"/>
</dbReference>
<evidence type="ECO:0000313" key="5">
    <source>
        <dbReference type="EnsemblProtists" id="EOD32775"/>
    </source>
</evidence>
<dbReference type="Gene3D" id="3.40.50.150">
    <property type="entry name" value="Vaccinia Virus protein VP39"/>
    <property type="match status" value="1"/>
</dbReference>
<evidence type="ECO:0000256" key="2">
    <source>
        <dbReference type="ARBA" id="ARBA00022679"/>
    </source>
</evidence>
<feature type="region of interest" description="Disordered" evidence="3">
    <location>
        <begin position="1"/>
        <end position="21"/>
    </location>
</feature>
<proteinExistence type="predicted"/>
<dbReference type="HOGENOM" id="CLU_431155_0_0_1"/>
<dbReference type="SUPFAM" id="SSF53335">
    <property type="entry name" value="S-adenosyl-L-methionine-dependent methyltransferases"/>
    <property type="match status" value="1"/>
</dbReference>
<sequence>MRASGRGARGRGAGRGSANGHAAARQLNAELARGDASAIRSLVRSRCAEFNSVNCATALHRLAKAAPASARLGGSDAHWKRSWAAAAKAAGGEPSSAEAAEAAEAAALLRERTAAVLASSEEVSARSLTSIAWAVGRLSGGAGKDGGGSAATLSPLLDAIAARARALLASGALDAYGVANVAWAIASLHAAAAAASSETAPHPALLDELATFAAATPDAFNAQEATNLLWAFATLGRRHGPLFEALSASAARRMGDYSTPQGRSHRLGDFTPQGLSQTLWACAKCGVRKNELLLAAASAAAPQLSRHGPLLRAVCAEAVSRPADFDAASASQLLWAPSPALSRLRDGVSPLAVRAMAARLREAPTLTANKLGIAAWALARPAVLLQVPSSVAARWEAALRARAVQARGVAVASERSTRLNGAPAALLLRAPYAGCVARWPWYAAGDAAAMLLHAVASVLPRGAPLWVAGNADEGAEGAAGALAQSVGPATLLSSKDGAVEGRAWRVFPGLFAGGGLDIMTSAMLAALPPLPRRRARVLDACCGSGVIGAALLQRDSSLRLHLLDADAVAVAAAAENVPQARRLLLCSGWPDEAAAFPRRAAAGRRPARYDWIVSNPPEQVLVGRLITRAVAIDHD</sequence>
<dbReference type="PANTHER" id="PTHR47816">
    <property type="entry name" value="RIBOSOMAL RNA SMALL SUBUNIT METHYLTRANSFERASE C"/>
    <property type="match status" value="1"/>
</dbReference>
<accession>A0A0D3KAJ0</accession>
<dbReference type="Pfam" id="PF05175">
    <property type="entry name" value="MTS"/>
    <property type="match status" value="1"/>
</dbReference>
<dbReference type="EnsemblProtists" id="EOD32775">
    <property type="protein sequence ID" value="EOD32775"/>
    <property type="gene ID" value="EMIHUDRAFT_230359"/>
</dbReference>
<dbReference type="PANTHER" id="PTHR47816:SF4">
    <property type="entry name" value="RIBOSOMAL RNA SMALL SUBUNIT METHYLTRANSFERASE C"/>
    <property type="match status" value="1"/>
</dbReference>
<dbReference type="GO" id="GO:0032259">
    <property type="term" value="P:methylation"/>
    <property type="evidence" value="ECO:0007669"/>
    <property type="project" value="UniProtKB-KW"/>
</dbReference>
<evidence type="ECO:0000313" key="6">
    <source>
        <dbReference type="Proteomes" id="UP000013827"/>
    </source>
</evidence>
<organism evidence="5 6">
    <name type="scientific">Emiliania huxleyi (strain CCMP1516)</name>
    <dbReference type="NCBI Taxonomy" id="280463"/>
    <lineage>
        <taxon>Eukaryota</taxon>
        <taxon>Haptista</taxon>
        <taxon>Haptophyta</taxon>
        <taxon>Prymnesiophyceae</taxon>
        <taxon>Isochrysidales</taxon>
        <taxon>Noelaerhabdaceae</taxon>
        <taxon>Emiliania</taxon>
    </lineage>
</organism>
<dbReference type="PaxDb" id="2903-EOD32775"/>
<feature type="domain" description="Methyltransferase small" evidence="4">
    <location>
        <begin position="508"/>
        <end position="617"/>
    </location>
</feature>
<keyword evidence="2" id="KW-0808">Transferase</keyword>